<feature type="region of interest" description="Disordered" evidence="1">
    <location>
        <begin position="52"/>
        <end position="85"/>
    </location>
</feature>
<dbReference type="EMBL" id="VFQC01000001">
    <property type="protein sequence ID" value="TQN30573.1"/>
    <property type="molecule type" value="Genomic_DNA"/>
</dbReference>
<dbReference type="OrthoDB" id="3432435at2"/>
<evidence type="ECO:0000313" key="3">
    <source>
        <dbReference type="Proteomes" id="UP000317422"/>
    </source>
</evidence>
<organism evidence="2 3">
    <name type="scientific">Haloactinospora alba</name>
    <dbReference type="NCBI Taxonomy" id="405555"/>
    <lineage>
        <taxon>Bacteria</taxon>
        <taxon>Bacillati</taxon>
        <taxon>Actinomycetota</taxon>
        <taxon>Actinomycetes</taxon>
        <taxon>Streptosporangiales</taxon>
        <taxon>Nocardiopsidaceae</taxon>
        <taxon>Haloactinospora</taxon>
    </lineage>
</organism>
<comment type="caution">
    <text evidence="2">The sequence shown here is derived from an EMBL/GenBank/DDBJ whole genome shotgun (WGS) entry which is preliminary data.</text>
</comment>
<dbReference type="RefSeq" id="WP_141921809.1">
    <property type="nucleotide sequence ID" value="NZ_VFQC01000001.1"/>
</dbReference>
<dbReference type="Proteomes" id="UP000317422">
    <property type="component" value="Unassembled WGS sequence"/>
</dbReference>
<feature type="compositionally biased region" description="Low complexity" evidence="1">
    <location>
        <begin position="52"/>
        <end position="62"/>
    </location>
</feature>
<accession>A0A543NFF6</accession>
<keyword evidence="3" id="KW-1185">Reference proteome</keyword>
<feature type="compositionally biased region" description="Basic and acidic residues" evidence="1">
    <location>
        <begin position="75"/>
        <end position="85"/>
    </location>
</feature>
<evidence type="ECO:0000256" key="1">
    <source>
        <dbReference type="SAM" id="MobiDB-lite"/>
    </source>
</evidence>
<reference evidence="2 3" key="1">
    <citation type="submission" date="2019-06" db="EMBL/GenBank/DDBJ databases">
        <title>Sequencing the genomes of 1000 actinobacteria strains.</title>
        <authorList>
            <person name="Klenk H.-P."/>
        </authorList>
    </citation>
    <scope>NUCLEOTIDE SEQUENCE [LARGE SCALE GENOMIC DNA]</scope>
    <source>
        <strain evidence="2 3">DSM 45015</strain>
    </source>
</reference>
<evidence type="ECO:0000313" key="2">
    <source>
        <dbReference type="EMBL" id="TQN30573.1"/>
    </source>
</evidence>
<gene>
    <name evidence="2" type="ORF">FHX37_0455</name>
</gene>
<dbReference type="AlphaFoldDB" id="A0A543NFF6"/>
<protein>
    <submittedName>
        <fullName evidence="2">Uncharacterized protein</fullName>
    </submittedName>
</protein>
<name>A0A543NFF6_9ACTN</name>
<sequence>MAAKDPKRRSESASIAAHWSWADTKDRTARTLPARRASIQRWEAVVDPNGEMAPAERAQAAESARRAHLRQMARKRWDKERSRRG</sequence>
<proteinExistence type="predicted"/>